<dbReference type="Pfam" id="PF04381">
    <property type="entry name" value="RdgC"/>
    <property type="match status" value="1"/>
</dbReference>
<keyword evidence="8" id="KW-1185">Reference proteome</keyword>
<evidence type="ECO:0000256" key="1">
    <source>
        <dbReference type="ARBA" id="ARBA00004453"/>
    </source>
</evidence>
<dbReference type="PANTHER" id="PTHR38103">
    <property type="entry name" value="RECOMBINATION-ASSOCIATED PROTEIN RDGC"/>
    <property type="match status" value="1"/>
</dbReference>
<protein>
    <recommendedName>
        <fullName evidence="3 6">Recombination-associated protein RdgC</fullName>
    </recommendedName>
</protein>
<dbReference type="EMBL" id="CP091521">
    <property type="protein sequence ID" value="UOP05216.1"/>
    <property type="molecule type" value="Genomic_DNA"/>
</dbReference>
<keyword evidence="5 6" id="KW-0233">DNA recombination</keyword>
<dbReference type="RefSeq" id="WP_027008689.1">
    <property type="nucleotide sequence ID" value="NZ_CP091521.1"/>
</dbReference>
<accession>A0A8T9MXR5</accession>
<evidence type="ECO:0000313" key="7">
    <source>
        <dbReference type="EMBL" id="UOP05216.1"/>
    </source>
</evidence>
<dbReference type="NCBIfam" id="NF001464">
    <property type="entry name" value="PRK00321.1-5"/>
    <property type="match status" value="1"/>
</dbReference>
<dbReference type="KEGG" id="ckh:LVJ77_03010"/>
<dbReference type="AlphaFoldDB" id="A0A8T9MXR5"/>
<dbReference type="GO" id="GO:0009295">
    <property type="term" value="C:nucleoid"/>
    <property type="evidence" value="ECO:0007669"/>
    <property type="project" value="UniProtKB-SubCell"/>
</dbReference>
<reference evidence="7" key="1">
    <citation type="journal article" date="2022" name="Res Sq">
        <title>Evolution of multicellular longitudinally dividing oral cavity symbionts (Neisseriaceae).</title>
        <authorList>
            <person name="Nyongesa S."/>
            <person name="Weber P."/>
            <person name="Bernet E."/>
            <person name="Pullido F."/>
            <person name="Nieckarz M."/>
            <person name="Delaby M."/>
            <person name="Nieves C."/>
            <person name="Viehboeck T."/>
            <person name="Krause N."/>
            <person name="Rivera-Millot A."/>
            <person name="Nakamura A."/>
            <person name="Vischer N."/>
            <person name="VanNieuwenhze M."/>
            <person name="Brun Y."/>
            <person name="Cava F."/>
            <person name="Bulgheresi S."/>
            <person name="Veyrier F."/>
        </authorList>
    </citation>
    <scope>NUCLEOTIDE SEQUENCE</scope>
    <source>
        <strain evidence="7">17694</strain>
    </source>
</reference>
<evidence type="ECO:0000256" key="6">
    <source>
        <dbReference type="HAMAP-Rule" id="MF_00194"/>
    </source>
</evidence>
<organism evidence="7 8">
    <name type="scientific">Conchiformibius kuhniae</name>
    <dbReference type="NCBI Taxonomy" id="211502"/>
    <lineage>
        <taxon>Bacteria</taxon>
        <taxon>Pseudomonadati</taxon>
        <taxon>Pseudomonadota</taxon>
        <taxon>Betaproteobacteria</taxon>
        <taxon>Neisseriales</taxon>
        <taxon>Neisseriaceae</taxon>
        <taxon>Conchiformibius</taxon>
    </lineage>
</organism>
<dbReference type="GO" id="GO:0005737">
    <property type="term" value="C:cytoplasm"/>
    <property type="evidence" value="ECO:0007669"/>
    <property type="project" value="UniProtKB-UniRule"/>
</dbReference>
<dbReference type="HAMAP" id="MF_00194">
    <property type="entry name" value="RdgC"/>
    <property type="match status" value="1"/>
</dbReference>
<proteinExistence type="inferred from homology"/>
<dbReference type="InterPro" id="IPR007476">
    <property type="entry name" value="RdgC"/>
</dbReference>
<evidence type="ECO:0000256" key="5">
    <source>
        <dbReference type="ARBA" id="ARBA00023172"/>
    </source>
</evidence>
<name>A0A8T9MXR5_9NEIS</name>
<dbReference type="GO" id="GO:0006310">
    <property type="term" value="P:DNA recombination"/>
    <property type="evidence" value="ECO:0007669"/>
    <property type="project" value="UniProtKB-UniRule"/>
</dbReference>
<comment type="similarity">
    <text evidence="2 6">Belongs to the RdgC family.</text>
</comment>
<evidence type="ECO:0000256" key="4">
    <source>
        <dbReference type="ARBA" id="ARBA00022490"/>
    </source>
</evidence>
<comment type="subcellular location">
    <subcellularLocation>
        <location evidence="1 6">Cytoplasm</location>
        <location evidence="1 6">Nucleoid</location>
    </subcellularLocation>
</comment>
<evidence type="ECO:0000256" key="2">
    <source>
        <dbReference type="ARBA" id="ARBA00008657"/>
    </source>
</evidence>
<evidence type="ECO:0000256" key="3">
    <source>
        <dbReference type="ARBA" id="ARBA00022296"/>
    </source>
</evidence>
<keyword evidence="4 6" id="KW-0963">Cytoplasm</keyword>
<evidence type="ECO:0000313" key="8">
    <source>
        <dbReference type="Proteomes" id="UP000831534"/>
    </source>
</evidence>
<gene>
    <name evidence="6" type="primary">rdgC</name>
    <name evidence="7" type="ORF">LVJ77_03010</name>
</gene>
<dbReference type="PANTHER" id="PTHR38103:SF1">
    <property type="entry name" value="RECOMBINATION-ASSOCIATED PROTEIN RDGC"/>
    <property type="match status" value="1"/>
</dbReference>
<reference evidence="7" key="2">
    <citation type="submission" date="2024-09" db="EMBL/GenBank/DDBJ databases">
        <authorList>
            <person name="Veyrier F.J."/>
        </authorList>
    </citation>
    <scope>NUCLEOTIDE SEQUENCE</scope>
    <source>
        <strain evidence="7">17694</strain>
    </source>
</reference>
<dbReference type="Proteomes" id="UP000831534">
    <property type="component" value="Chromosome"/>
</dbReference>
<sequence>MWFKQISFYPLNPDNLPDAEAVSVKLEGAAFKPVMGLDWFSEGFAPPQPFSPENVFAADGTWGISLKKSEKVLPAGVIRDVLDEKIAEIENNEGRTVGRKEKQQLKEQITDDLLPRAFTRSSRVHAVCDTRSGFLLVNNASANRAENLLAKLREALGGLEARLPNTRQSPTSLMTDWLLRGAAEGSFELDSDCELRGAGDAAAVVKVAKQDLTADEVVQHVRNGKSVTQLGLVWRGQIAFILTADFTLKRVQYLDVIQEEAEQYGTDAASSAFAAQILMARNLSELLSELVAHLGGWHTR</sequence>
<comment type="function">
    <text evidence="6">May be involved in recombination.</text>
</comment>